<evidence type="ECO:0000259" key="6">
    <source>
        <dbReference type="PROSITE" id="PS50255"/>
    </source>
</evidence>
<dbReference type="InterPro" id="IPR001199">
    <property type="entry name" value="Cyt_B5-like_heme/steroid-bd"/>
</dbReference>
<organism evidence="7">
    <name type="scientific">Odontella aurita</name>
    <dbReference type="NCBI Taxonomy" id="265563"/>
    <lineage>
        <taxon>Eukaryota</taxon>
        <taxon>Sar</taxon>
        <taxon>Stramenopiles</taxon>
        <taxon>Ochrophyta</taxon>
        <taxon>Bacillariophyta</taxon>
        <taxon>Mediophyceae</taxon>
        <taxon>Biddulphiophycidae</taxon>
        <taxon>Eupodiscales</taxon>
        <taxon>Odontellaceae</taxon>
        <taxon>Odontella</taxon>
    </lineage>
</organism>
<dbReference type="InterPro" id="IPR005804">
    <property type="entry name" value="FA_desaturase_dom"/>
</dbReference>
<evidence type="ECO:0000256" key="5">
    <source>
        <dbReference type="SAM" id="Phobius"/>
    </source>
</evidence>
<dbReference type="GO" id="GO:0020037">
    <property type="term" value="F:heme binding"/>
    <property type="evidence" value="ECO:0007669"/>
    <property type="project" value="InterPro"/>
</dbReference>
<dbReference type="PANTHER" id="PTHR19353">
    <property type="entry name" value="FATTY ACID DESATURASE 2"/>
    <property type="match status" value="1"/>
</dbReference>
<feature type="transmembrane region" description="Helical" evidence="5">
    <location>
        <begin position="132"/>
        <end position="154"/>
    </location>
</feature>
<evidence type="ECO:0000256" key="3">
    <source>
        <dbReference type="ARBA" id="ARBA00023004"/>
    </source>
</evidence>
<dbReference type="InterPro" id="IPR036400">
    <property type="entry name" value="Cyt_B5-like_heme/steroid_sf"/>
</dbReference>
<feature type="transmembrane region" description="Helical" evidence="5">
    <location>
        <begin position="587"/>
        <end position="607"/>
    </location>
</feature>
<gene>
    <name evidence="7" type="ORF">OAUR00152_LOCUS24908</name>
</gene>
<proteinExistence type="predicted"/>
<dbReference type="Gene3D" id="3.10.120.10">
    <property type="entry name" value="Cytochrome b5-like heme/steroid binding domain"/>
    <property type="match status" value="1"/>
</dbReference>
<keyword evidence="3" id="KW-0408">Iron</keyword>
<feature type="transmembrane region" description="Helical" evidence="5">
    <location>
        <begin position="547"/>
        <end position="575"/>
    </location>
</feature>
<dbReference type="InterPro" id="IPR012171">
    <property type="entry name" value="Fatty_acid_desaturase"/>
</dbReference>
<dbReference type="GO" id="GO:0016020">
    <property type="term" value="C:membrane"/>
    <property type="evidence" value="ECO:0007669"/>
    <property type="project" value="TreeGrafter"/>
</dbReference>
<evidence type="ECO:0000256" key="2">
    <source>
        <dbReference type="ARBA" id="ARBA00022723"/>
    </source>
</evidence>
<feature type="region of interest" description="Disordered" evidence="4">
    <location>
        <begin position="1"/>
        <end position="53"/>
    </location>
</feature>
<keyword evidence="2" id="KW-0479">Metal-binding</keyword>
<name>A0A7S4N0L6_9STRA</name>
<keyword evidence="5" id="KW-0472">Membrane</keyword>
<sequence>MCAKTTAASSPAVARTKASSRDDDSRRPMFKSSSSLSSADSSASSSASSSKAIKGTPALPLRYLSLLWLILCATLVTKYNDLIAVFFSFVGSFLAAELLSRCGASDAKKGSYDRNGEGKVGSCHKSVAVKDLVGLLACSASLSALGGFNVFGPFSHLPRGFCTDRGEEFAALAIVTGYLAFDLWYAPLCRPPPSHKSFQVWENALTLSAFAAILARFGRGGGGEGGYEADATNDDASGGVADDSGMAQFRSHLAAWVGYKCVRLVLALSRSSAASPSVAESEDSAEKHKGKIVPRALSDVAASKVMAKVMPPPELVWTVHGRRYDLADFVHRHPGGAQALLLGRGRDCTALFESYHPFTTRHREVLDKYLLKGMEGTPKEGGKISGGAVKSEDNDPFYEVLKARASAALRSRGLDPNLDRASTPLRIFYYVLLFSSLVLTFRLHLRASIGGSILFSIFGWLIGSLGHDGGHYAASRRPWINDLSVWGIGLLCNPIMWQHQHTYAHHSHTNSVEDDPDLHHFTSLLRVHRQFKREGVHGMQRYRAWVMFAYCFVVFGECVKIPLGMLTTGSLYGVVEWTDRHDWGKKSGLVGHYVSYLGGVILGPVLFSERPWYIGMACSVVHMALTGLLFAVFSQINHLNEQALDASSGSGAKLPPKLASSWAARQVVTSNDFCPKSTMWHVLSNGLNLQIEHHLFPGLNHCHLHIVQEEVRRTCEEWGVEYKVYGSWGELMGATMEWMERLSQEEGGESEGKR</sequence>
<dbReference type="PROSITE" id="PS00191">
    <property type="entry name" value="CYTOCHROME_B5_1"/>
    <property type="match status" value="1"/>
</dbReference>
<feature type="transmembrane region" description="Helical" evidence="5">
    <location>
        <begin position="169"/>
        <end position="188"/>
    </location>
</feature>
<dbReference type="GO" id="GO:0046872">
    <property type="term" value="F:metal ion binding"/>
    <property type="evidence" value="ECO:0007669"/>
    <property type="project" value="UniProtKB-KW"/>
</dbReference>
<dbReference type="Pfam" id="PF00173">
    <property type="entry name" value="Cyt-b5"/>
    <property type="match status" value="1"/>
</dbReference>
<feature type="transmembrane region" description="Helical" evidence="5">
    <location>
        <begin position="427"/>
        <end position="443"/>
    </location>
</feature>
<keyword evidence="5" id="KW-0812">Transmembrane</keyword>
<feature type="transmembrane region" description="Helical" evidence="5">
    <location>
        <begin position="449"/>
        <end position="467"/>
    </location>
</feature>
<dbReference type="CDD" id="cd03506">
    <property type="entry name" value="Delta6-FADS-like"/>
    <property type="match status" value="1"/>
</dbReference>
<evidence type="ECO:0000256" key="4">
    <source>
        <dbReference type="SAM" id="MobiDB-lite"/>
    </source>
</evidence>
<dbReference type="EMBL" id="HBKQ01036204">
    <property type="protein sequence ID" value="CAE2257514.1"/>
    <property type="molecule type" value="Transcribed_RNA"/>
</dbReference>
<feature type="transmembrane region" description="Helical" evidence="5">
    <location>
        <begin position="613"/>
        <end position="633"/>
    </location>
</feature>
<feature type="transmembrane region" description="Helical" evidence="5">
    <location>
        <begin position="82"/>
        <end position="99"/>
    </location>
</feature>
<dbReference type="PANTHER" id="PTHR19353:SF15">
    <property type="entry name" value="CYTOCHROME B5 HEME-BINDING DOMAIN-CONTAINING PROTEIN"/>
    <property type="match status" value="1"/>
</dbReference>
<dbReference type="GO" id="GO:0016717">
    <property type="term" value="F:oxidoreductase activity, acting on paired donors, with oxidation of a pair of donors resulting in the reduction of molecular oxygen to two molecules of water"/>
    <property type="evidence" value="ECO:0007669"/>
    <property type="project" value="TreeGrafter"/>
</dbReference>
<dbReference type="AlphaFoldDB" id="A0A7S4N0L6"/>
<dbReference type="Pfam" id="PF00487">
    <property type="entry name" value="FA_desaturase"/>
    <property type="match status" value="1"/>
</dbReference>
<keyword evidence="1" id="KW-0349">Heme</keyword>
<evidence type="ECO:0000256" key="1">
    <source>
        <dbReference type="ARBA" id="ARBA00022617"/>
    </source>
</evidence>
<dbReference type="PROSITE" id="PS50255">
    <property type="entry name" value="CYTOCHROME_B5_2"/>
    <property type="match status" value="1"/>
</dbReference>
<feature type="compositionally biased region" description="Low complexity" evidence="4">
    <location>
        <begin position="32"/>
        <end position="50"/>
    </location>
</feature>
<feature type="transmembrane region" description="Helical" evidence="5">
    <location>
        <begin position="59"/>
        <end position="76"/>
    </location>
</feature>
<feature type="domain" description="Cytochrome b5 heme-binding" evidence="6">
    <location>
        <begin position="318"/>
        <end position="375"/>
    </location>
</feature>
<reference evidence="7" key="1">
    <citation type="submission" date="2021-01" db="EMBL/GenBank/DDBJ databases">
        <authorList>
            <person name="Corre E."/>
            <person name="Pelletier E."/>
            <person name="Niang G."/>
            <person name="Scheremetjew M."/>
            <person name="Finn R."/>
            <person name="Kale V."/>
            <person name="Holt S."/>
            <person name="Cochrane G."/>
            <person name="Meng A."/>
            <person name="Brown T."/>
            <person name="Cohen L."/>
        </authorList>
    </citation>
    <scope>NUCLEOTIDE SEQUENCE</scope>
    <source>
        <strain evidence="7">Isolate 1302-5</strain>
    </source>
</reference>
<keyword evidence="5" id="KW-1133">Transmembrane helix</keyword>
<dbReference type="SUPFAM" id="SSF55856">
    <property type="entry name" value="Cytochrome b5-like heme/steroid binding domain"/>
    <property type="match status" value="1"/>
</dbReference>
<dbReference type="GO" id="GO:0006629">
    <property type="term" value="P:lipid metabolic process"/>
    <property type="evidence" value="ECO:0007669"/>
    <property type="project" value="InterPro"/>
</dbReference>
<dbReference type="InterPro" id="IPR018506">
    <property type="entry name" value="Cyt_B5_heme-BS"/>
</dbReference>
<accession>A0A7S4N0L6</accession>
<protein>
    <recommendedName>
        <fullName evidence="6">Cytochrome b5 heme-binding domain-containing protein</fullName>
    </recommendedName>
</protein>
<evidence type="ECO:0000313" key="7">
    <source>
        <dbReference type="EMBL" id="CAE2257514.1"/>
    </source>
</evidence>